<evidence type="ECO:0000259" key="7">
    <source>
        <dbReference type="PROSITE" id="PS50069"/>
    </source>
</evidence>
<dbReference type="GO" id="GO:0031625">
    <property type="term" value="F:ubiquitin protein ligase binding"/>
    <property type="evidence" value="ECO:0007669"/>
    <property type="project" value="InterPro"/>
</dbReference>
<accession>A0AAV5R0E2</accession>
<dbReference type="InterPro" id="IPR019559">
    <property type="entry name" value="Cullin_neddylation_domain"/>
</dbReference>
<reference evidence="8 9" key="1">
    <citation type="journal article" date="2023" name="Elife">
        <title>Identification of key yeast species and microbe-microbe interactions impacting larval growth of Drosophila in the wild.</title>
        <authorList>
            <person name="Mure A."/>
            <person name="Sugiura Y."/>
            <person name="Maeda R."/>
            <person name="Honda K."/>
            <person name="Sakurai N."/>
            <person name="Takahashi Y."/>
            <person name="Watada M."/>
            <person name="Katoh T."/>
            <person name="Gotoh A."/>
            <person name="Gotoh Y."/>
            <person name="Taniguchi I."/>
            <person name="Nakamura K."/>
            <person name="Hayashi T."/>
            <person name="Katayama T."/>
            <person name="Uemura T."/>
            <person name="Hattori Y."/>
        </authorList>
    </citation>
    <scope>NUCLEOTIDE SEQUENCE [LARGE SCALE GENOMIC DNA]</scope>
    <source>
        <strain evidence="8 9">PK-24</strain>
    </source>
</reference>
<dbReference type="FunFam" id="1.20.1310.10:FF:000002">
    <property type="entry name" value="cullin-3 isoform X1"/>
    <property type="match status" value="1"/>
</dbReference>
<evidence type="ECO:0000256" key="3">
    <source>
        <dbReference type="ARBA" id="ARBA00022843"/>
    </source>
</evidence>
<evidence type="ECO:0000256" key="5">
    <source>
        <dbReference type="RuleBase" id="RU003829"/>
    </source>
</evidence>
<evidence type="ECO:0000256" key="4">
    <source>
        <dbReference type="PROSITE-ProRule" id="PRU00330"/>
    </source>
</evidence>
<keyword evidence="3" id="KW-0832">Ubl conjugation</keyword>
<evidence type="ECO:0000313" key="9">
    <source>
        <dbReference type="Proteomes" id="UP001378960"/>
    </source>
</evidence>
<dbReference type="GO" id="GO:0006511">
    <property type="term" value="P:ubiquitin-dependent protein catabolic process"/>
    <property type="evidence" value="ECO:0007669"/>
    <property type="project" value="InterPro"/>
</dbReference>
<dbReference type="PANTHER" id="PTHR11932">
    <property type="entry name" value="CULLIN"/>
    <property type="match status" value="1"/>
</dbReference>
<dbReference type="InterPro" id="IPR045093">
    <property type="entry name" value="Cullin"/>
</dbReference>
<comment type="caution">
    <text evidence="8">The sequence shown here is derived from an EMBL/GenBank/DDBJ whole genome shotgun (WGS) entry which is preliminary data.</text>
</comment>
<keyword evidence="9" id="KW-1185">Reference proteome</keyword>
<dbReference type="PROSITE" id="PS50069">
    <property type="entry name" value="CULLIN_2"/>
    <property type="match status" value="1"/>
</dbReference>
<dbReference type="InterPro" id="IPR016158">
    <property type="entry name" value="Cullin_homology"/>
</dbReference>
<keyword evidence="2" id="KW-1017">Isopeptide bond</keyword>
<gene>
    <name evidence="8" type="ORF">DAPK24_012650</name>
</gene>
<dbReference type="SMART" id="SM00884">
    <property type="entry name" value="Cullin_Nedd8"/>
    <property type="match status" value="1"/>
</dbReference>
<feature type="region of interest" description="Disordered" evidence="6">
    <location>
        <begin position="1"/>
        <end position="22"/>
    </location>
</feature>
<dbReference type="InterPro" id="IPR036388">
    <property type="entry name" value="WH-like_DNA-bd_sf"/>
</dbReference>
<evidence type="ECO:0000256" key="1">
    <source>
        <dbReference type="ARBA" id="ARBA00006019"/>
    </source>
</evidence>
<evidence type="ECO:0000256" key="2">
    <source>
        <dbReference type="ARBA" id="ARBA00022499"/>
    </source>
</evidence>
<feature type="compositionally biased region" description="Polar residues" evidence="6">
    <location>
        <begin position="1"/>
        <end position="10"/>
    </location>
</feature>
<dbReference type="SUPFAM" id="SSF74788">
    <property type="entry name" value="Cullin repeat-like"/>
    <property type="match status" value="1"/>
</dbReference>
<evidence type="ECO:0000313" key="8">
    <source>
        <dbReference type="EMBL" id="GMM44690.1"/>
    </source>
</evidence>
<dbReference type="SMART" id="SM00182">
    <property type="entry name" value="CULLIN"/>
    <property type="match status" value="1"/>
</dbReference>
<evidence type="ECO:0000256" key="6">
    <source>
        <dbReference type="SAM" id="MobiDB-lite"/>
    </source>
</evidence>
<dbReference type="Proteomes" id="UP001378960">
    <property type="component" value="Unassembled WGS sequence"/>
</dbReference>
<proteinExistence type="inferred from homology"/>
<organism evidence="8 9">
    <name type="scientific">Pichia kluyveri</name>
    <name type="common">Yeast</name>
    <dbReference type="NCBI Taxonomy" id="36015"/>
    <lineage>
        <taxon>Eukaryota</taxon>
        <taxon>Fungi</taxon>
        <taxon>Dikarya</taxon>
        <taxon>Ascomycota</taxon>
        <taxon>Saccharomycotina</taxon>
        <taxon>Pichiomycetes</taxon>
        <taxon>Pichiales</taxon>
        <taxon>Pichiaceae</taxon>
        <taxon>Pichia</taxon>
    </lineage>
</organism>
<dbReference type="InterPro" id="IPR016159">
    <property type="entry name" value="Cullin_repeat-like_dom_sf"/>
</dbReference>
<dbReference type="Pfam" id="PF00888">
    <property type="entry name" value="Cullin"/>
    <property type="match status" value="1"/>
</dbReference>
<dbReference type="Gene3D" id="1.10.10.10">
    <property type="entry name" value="Winged helix-like DNA-binding domain superfamily/Winged helix DNA-binding domain"/>
    <property type="match status" value="1"/>
</dbReference>
<dbReference type="Pfam" id="PF26557">
    <property type="entry name" value="Cullin_AB"/>
    <property type="match status" value="1"/>
</dbReference>
<dbReference type="EMBL" id="BTGB01000001">
    <property type="protein sequence ID" value="GMM44690.1"/>
    <property type="molecule type" value="Genomic_DNA"/>
</dbReference>
<dbReference type="Pfam" id="PF10557">
    <property type="entry name" value="Cullin_Nedd8"/>
    <property type="match status" value="1"/>
</dbReference>
<comment type="similarity">
    <text evidence="1 4 5">Belongs to the cullin family.</text>
</comment>
<dbReference type="AlphaFoldDB" id="A0AAV5R0E2"/>
<dbReference type="InterPro" id="IPR059120">
    <property type="entry name" value="Cullin-like_AB"/>
</dbReference>
<dbReference type="InterPro" id="IPR001373">
    <property type="entry name" value="Cullin_N"/>
</dbReference>
<dbReference type="FunFam" id="1.10.10.10:FF:000014">
    <property type="entry name" value="Cullin 1"/>
    <property type="match status" value="1"/>
</dbReference>
<protein>
    <submittedName>
        <fullName evidence="8">Cullin</fullName>
    </submittedName>
</protein>
<sequence length="831" mass="96915">MIPIKPQTNKPKIRPPRKFGTSNKVDPIESWEILSNAINDIENKNASKWSFEQLYRIAYNLVLSKNGEFLYNKIKDEFSKHLNTKLQINIIDFIIERGDNNVNNNGIIELNKVDSLEVLKKLNLLWSDYLISTWLISQVAMYMDRTFTKEHRLPLIYDVGLNIFQDKLINCKITENSELLLGTQILETFLNYFDLNRNGEMIDKFIIKSIIKIFESLINLDGDSYYNKYFEPELIIHSHRYYYQIVEDLLQLQSGSVFINKIVEIIKEEESRFSLYLPESSSRKLKNLMFNDLISSNLKNILILQDDGLKNWIDSDNFELLEKVYILQSKIDTNKRILKDCLHSLVLENGEHLKRLSKAQLNNDSAAKKKSSNKENNTQFAINYIKNFLDYKSKYDKIITKSFDSDIEMNREIEFAFVKFLNENNRIQEYLSLYIDECLKKTLKNKPTDEVEKTLNDCILIFKFIKDKDIFEKYYKTHLARRLLNNRSISTELELMMIHKLKAETGATFTSKFENMFKDMKVSQDLSQKFKNESIDNSTLAKDLARLNNNKKLEIDFTILTGDVWPMSNNKAMDDVNYVPVLDIAKASFEKFYASTYNGRNLVWAPNMCTMNLQMNFPSKSYLINMPTLAAFVILTCFNDEDTEDGEKPLSFEEIQQMTRIPASELTRHLQSISVVPTTRILKKVPMSRSINSGDMFSLNLEFKHPQTKFKIAAISTSSSSNKAPDTNSNNNIDATVANSKIESEEEHEKTLQSIQKSRDHEIDAAIVRIMKARKSVKYQILVSEVIRLIEDVSKRFRPQPSQIKMRLEDLVDKEYIRRDDDDHEVFVYVA</sequence>
<feature type="domain" description="Cullin family profile" evidence="7">
    <location>
        <begin position="426"/>
        <end position="674"/>
    </location>
</feature>
<name>A0AAV5R0E2_PICKL</name>
<dbReference type="SUPFAM" id="SSF46785">
    <property type="entry name" value="Winged helix' DNA-binding domain"/>
    <property type="match status" value="1"/>
</dbReference>
<dbReference type="InterPro" id="IPR036317">
    <property type="entry name" value="Cullin_homology_sf"/>
</dbReference>
<dbReference type="InterPro" id="IPR036390">
    <property type="entry name" value="WH_DNA-bd_sf"/>
</dbReference>
<dbReference type="Gene3D" id="3.30.230.130">
    <property type="entry name" value="Cullin, Chain C, Domain 2"/>
    <property type="match status" value="1"/>
</dbReference>
<dbReference type="Gene3D" id="1.20.1310.10">
    <property type="entry name" value="Cullin Repeats"/>
    <property type="match status" value="4"/>
</dbReference>
<dbReference type="SUPFAM" id="SSF75632">
    <property type="entry name" value="Cullin homology domain"/>
    <property type="match status" value="1"/>
</dbReference>